<dbReference type="InterPro" id="IPR008634">
    <property type="entry name" value="Gas-vesicle_GvpO"/>
</dbReference>
<sequence>MLIQKVITVVTEFFNEVLKKSGSVIAVAPQQDEGWKVQIEVAEDTEYMRKRARDDLMALYEVTVDRELQITSFERLSLRERDVR</sequence>
<organism evidence="1 2">
    <name type="scientific">Pelotomaculum thermopropionicum (strain DSM 13744 / JCM 10971 / SI)</name>
    <dbReference type="NCBI Taxonomy" id="370438"/>
    <lineage>
        <taxon>Bacteria</taxon>
        <taxon>Bacillati</taxon>
        <taxon>Bacillota</taxon>
        <taxon>Clostridia</taxon>
        <taxon>Eubacteriales</taxon>
        <taxon>Desulfotomaculaceae</taxon>
        <taxon>Pelotomaculum</taxon>
    </lineage>
</organism>
<dbReference type="STRING" id="370438.PTH_0433"/>
<dbReference type="GO" id="GO:0031412">
    <property type="term" value="P:gas vesicle organization"/>
    <property type="evidence" value="ECO:0007669"/>
    <property type="project" value="InterPro"/>
</dbReference>
<keyword evidence="2" id="KW-1185">Reference proteome</keyword>
<evidence type="ECO:0008006" key="3">
    <source>
        <dbReference type="Google" id="ProtNLM"/>
    </source>
</evidence>
<dbReference type="HOGENOM" id="CLU_189697_0_0_9"/>
<dbReference type="Pfam" id="PF05800">
    <property type="entry name" value="GvpO"/>
    <property type="match status" value="1"/>
</dbReference>
<evidence type="ECO:0000313" key="1">
    <source>
        <dbReference type="EMBL" id="BAF58614.1"/>
    </source>
</evidence>
<dbReference type="Proteomes" id="UP000006556">
    <property type="component" value="Chromosome"/>
</dbReference>
<dbReference type="AlphaFoldDB" id="A5D587"/>
<dbReference type="KEGG" id="pth:PTH_0433"/>
<protein>
    <recommendedName>
        <fullName evidence="3">Gas vesicle synthesis protein GvpO</fullName>
    </recommendedName>
</protein>
<reference evidence="2" key="1">
    <citation type="journal article" date="2008" name="Genome Res.">
        <title>The genome of Pelotomaculum thermopropionicum reveals niche-associated evolution in anaerobic microbiota.</title>
        <authorList>
            <person name="Kosaka T."/>
            <person name="Kato S."/>
            <person name="Shimoyama T."/>
            <person name="Ishii S."/>
            <person name="Abe T."/>
            <person name="Watanabe K."/>
        </authorList>
    </citation>
    <scope>NUCLEOTIDE SEQUENCE [LARGE SCALE GENOMIC DNA]</scope>
    <source>
        <strain evidence="2">DSM 13744 / JCM 10971 / SI</strain>
    </source>
</reference>
<evidence type="ECO:0000313" key="2">
    <source>
        <dbReference type="Proteomes" id="UP000006556"/>
    </source>
</evidence>
<proteinExistence type="predicted"/>
<name>A5D587_PELTS</name>
<accession>A5D587</accession>
<gene>
    <name evidence="1" type="ordered locus">PTH_0433</name>
</gene>
<dbReference type="eggNOG" id="ENOG5033DDS">
    <property type="taxonomic scope" value="Bacteria"/>
</dbReference>
<dbReference type="EMBL" id="AP009389">
    <property type="protein sequence ID" value="BAF58614.1"/>
    <property type="molecule type" value="Genomic_DNA"/>
</dbReference>